<accession>A0A0C2W4H4</accession>
<name>A0A0C2W4H4_AMAMK</name>
<dbReference type="OrthoDB" id="2117591at2759"/>
<dbReference type="PANTHER" id="PTHR28208">
    <property type="entry name" value="PHOSPHATIDATE PHOSPHATASE APP1"/>
    <property type="match status" value="1"/>
</dbReference>
<evidence type="ECO:0000313" key="3">
    <source>
        <dbReference type="Proteomes" id="UP000054549"/>
    </source>
</evidence>
<dbReference type="STRING" id="946122.A0A0C2W4H4"/>
<dbReference type="InterPro" id="IPR019236">
    <property type="entry name" value="APP1_cat"/>
</dbReference>
<keyword evidence="3" id="KW-1185">Reference proteome</keyword>
<dbReference type="Proteomes" id="UP000054549">
    <property type="component" value="Unassembled WGS sequence"/>
</dbReference>
<protein>
    <recommendedName>
        <fullName evidence="1">Phosphatidate phosphatase APP1 catalytic domain-containing protein</fullName>
    </recommendedName>
</protein>
<evidence type="ECO:0000313" key="2">
    <source>
        <dbReference type="EMBL" id="KIL56002.1"/>
    </source>
</evidence>
<dbReference type="HOGENOM" id="CLU_1194637_0_0_1"/>
<dbReference type="EMBL" id="KN818455">
    <property type="protein sequence ID" value="KIL56002.1"/>
    <property type="molecule type" value="Genomic_DNA"/>
</dbReference>
<dbReference type="InParanoid" id="A0A0C2W4H4"/>
<evidence type="ECO:0000259" key="1">
    <source>
        <dbReference type="Pfam" id="PF09949"/>
    </source>
</evidence>
<dbReference type="PANTHER" id="PTHR28208:SF3">
    <property type="entry name" value="PHOSPHATIDATE PHOSPHATASE APP1"/>
    <property type="match status" value="1"/>
</dbReference>
<proteinExistence type="predicted"/>
<gene>
    <name evidence="2" type="ORF">M378DRAFT_17463</name>
</gene>
<dbReference type="AlphaFoldDB" id="A0A0C2W4H4"/>
<feature type="domain" description="Phosphatidate phosphatase APP1 catalytic" evidence="1">
    <location>
        <begin position="1"/>
        <end position="146"/>
    </location>
</feature>
<organism evidence="2 3">
    <name type="scientific">Amanita muscaria (strain Koide BX008)</name>
    <dbReference type="NCBI Taxonomy" id="946122"/>
    <lineage>
        <taxon>Eukaryota</taxon>
        <taxon>Fungi</taxon>
        <taxon>Dikarya</taxon>
        <taxon>Basidiomycota</taxon>
        <taxon>Agaricomycotina</taxon>
        <taxon>Agaricomycetes</taxon>
        <taxon>Agaricomycetidae</taxon>
        <taxon>Agaricales</taxon>
        <taxon>Pluteineae</taxon>
        <taxon>Amanitaceae</taxon>
        <taxon>Amanita</taxon>
    </lineage>
</organism>
<dbReference type="Pfam" id="PF09949">
    <property type="entry name" value="APP1_cat"/>
    <property type="match status" value="1"/>
</dbReference>
<dbReference type="GO" id="GO:0030479">
    <property type="term" value="C:actin cortical patch"/>
    <property type="evidence" value="ECO:0007669"/>
    <property type="project" value="TreeGrafter"/>
</dbReference>
<dbReference type="InterPro" id="IPR052935">
    <property type="entry name" value="Mg2+_PAP"/>
</dbReference>
<sequence length="232" mass="26251">MDDTIKFSNILGGVHAVFRNVFVHDLEETAIPGMSESYAKMWEGVQFHDASDGPLQMMLLPIKAFLQASLPSGSIRLRSYGARRSIFSDLLTSLADQKRDGLDKVLRSFLDSRFILIGDFGEQDLELYALIAQLYPSQILAILVRDVEPDTNTIADEGAASWGSSFWCKAQDTKWMSEETMRWPKQLDPDRFLRYKFPGSKQKGYLRSTAAFNKPSFFLIHSIKVCNAHGTR</sequence>
<dbReference type="GO" id="GO:0008195">
    <property type="term" value="F:phosphatidate phosphatase activity"/>
    <property type="evidence" value="ECO:0007669"/>
    <property type="project" value="InterPro"/>
</dbReference>
<reference evidence="2 3" key="1">
    <citation type="submission" date="2014-04" db="EMBL/GenBank/DDBJ databases">
        <title>Evolutionary Origins and Diversification of the Mycorrhizal Mutualists.</title>
        <authorList>
            <consortium name="DOE Joint Genome Institute"/>
            <consortium name="Mycorrhizal Genomics Consortium"/>
            <person name="Kohler A."/>
            <person name="Kuo A."/>
            <person name="Nagy L.G."/>
            <person name="Floudas D."/>
            <person name="Copeland A."/>
            <person name="Barry K.W."/>
            <person name="Cichocki N."/>
            <person name="Veneault-Fourrey C."/>
            <person name="LaButti K."/>
            <person name="Lindquist E.A."/>
            <person name="Lipzen A."/>
            <person name="Lundell T."/>
            <person name="Morin E."/>
            <person name="Murat C."/>
            <person name="Riley R."/>
            <person name="Ohm R."/>
            <person name="Sun H."/>
            <person name="Tunlid A."/>
            <person name="Henrissat B."/>
            <person name="Grigoriev I.V."/>
            <person name="Hibbett D.S."/>
            <person name="Martin F."/>
        </authorList>
    </citation>
    <scope>NUCLEOTIDE SEQUENCE [LARGE SCALE GENOMIC DNA]</scope>
    <source>
        <strain evidence="2 3">Koide BX008</strain>
    </source>
</reference>